<dbReference type="AlphaFoldDB" id="C0Z6Z7"/>
<keyword evidence="1" id="KW-0812">Transmembrane</keyword>
<evidence type="ECO:0000256" key="1">
    <source>
        <dbReference type="SAM" id="Phobius"/>
    </source>
</evidence>
<protein>
    <recommendedName>
        <fullName evidence="2">Tape measure protein N-terminal domain-containing protein</fullName>
    </recommendedName>
</protein>
<dbReference type="eggNOG" id="COG3941">
    <property type="taxonomic scope" value="Bacteria"/>
</dbReference>
<organism evidence="4 5">
    <name type="scientific">Brevibacillus brevis (strain 47 / JCM 6285 / NBRC 100599)</name>
    <dbReference type="NCBI Taxonomy" id="358681"/>
    <lineage>
        <taxon>Bacteria</taxon>
        <taxon>Bacillati</taxon>
        <taxon>Bacillota</taxon>
        <taxon>Bacilli</taxon>
        <taxon>Bacillales</taxon>
        <taxon>Paenibacillaceae</taxon>
        <taxon>Brevibacillus</taxon>
    </lineage>
</organism>
<dbReference type="EMBL" id="AP008955">
    <property type="protein sequence ID" value="BAH46346.1"/>
    <property type="molecule type" value="Genomic_DNA"/>
</dbReference>
<evidence type="ECO:0000259" key="2">
    <source>
        <dbReference type="Pfam" id="PF20155"/>
    </source>
</evidence>
<accession>C0Z6Z7</accession>
<dbReference type="HOGENOM" id="CLU_443250_0_0_9"/>
<feature type="domain" description="Tape measure protein N-terminal" evidence="2">
    <location>
        <begin position="86"/>
        <end position="269"/>
    </location>
</feature>
<dbReference type="InterPro" id="IPR013491">
    <property type="entry name" value="Tape_meas_N"/>
</dbReference>
<gene>
    <name evidence="3" type="ordered locus">BBR47_29250</name>
    <name evidence="4" type="ordered locus">BBR47_53690</name>
</gene>
<dbReference type="KEGG" id="bbe:BBR47_53690"/>
<dbReference type="EMBL" id="AP008955">
    <property type="protein sequence ID" value="BAH43902.1"/>
    <property type="molecule type" value="Genomic_DNA"/>
</dbReference>
<feature type="transmembrane region" description="Helical" evidence="1">
    <location>
        <begin position="365"/>
        <end position="387"/>
    </location>
</feature>
<dbReference type="Proteomes" id="UP000001877">
    <property type="component" value="Chromosome"/>
</dbReference>
<evidence type="ECO:0000313" key="5">
    <source>
        <dbReference type="Proteomes" id="UP000001877"/>
    </source>
</evidence>
<dbReference type="PANTHER" id="PTHR38812">
    <property type="entry name" value="MU-LIKE PROPHAGE FLUMU PROTEIN GP42"/>
    <property type="match status" value="1"/>
</dbReference>
<evidence type="ECO:0000313" key="3">
    <source>
        <dbReference type="EMBL" id="BAH43902.1"/>
    </source>
</evidence>
<keyword evidence="1" id="KW-1133">Transmembrane helix</keyword>
<dbReference type="PANTHER" id="PTHR38812:SF2">
    <property type="entry name" value="MU-LIKE PROPHAGE FLUMU PROTEIN GP42"/>
    <property type="match status" value="1"/>
</dbReference>
<sequence length="616" mass="66549">MRLFALKAGGEVSTGSVSLILRLRDGVTSILNRIGSGTVRYRRTLQDLERQGKQTWDSIKSGAKNAATVVGMATAAMGTAAIGLGIKANAGAETAEKSFDILLGSAAAAKNMVLDLKKLAAISPFNFAGLQDAAKIMLGMGFAGEGLIPIMYTLGDAVAATGGTVDEFKGIALAIGQIQSKGKVSAEEINQLAERGVPAWRILAQEMGKSTAEVMKMSERGELFAEKAIPLLFKGLQGRFKGSMQEMSSTFTYTLENIKETGTQMLADLTKPLFLSIREDLYGIQALMEKGTEAKWADEFSGRLLKVYEGTKKIAKNVVDFSSYVIDNWSKIEPIVFGVASAYGALHIAMGVLTIKQLALNAAMYANPIGLIILGVGVLVGYSIWLWNKWDELGEKGKWLAAVLGGPFGVLIGISKEVVNNWDVIKETLSSTWDYIVIRTEEGTNVVIGTANYLINGFNFAFEAIKYGAAVMWNGLVTLTENGVRDMLIPLNAMREMAGMEAIAVNFGAVKSSAAAPTMGDTEYFSPVKFAVERTKRDKNFTGMQDDIASARKEQLDKRKASSEKMERALMANTNALANNTKATDKNTKATLRDNLSPIDLADSLLGRIERHMWST</sequence>
<name>C0Z6Z7_BREBN</name>
<evidence type="ECO:0000313" key="4">
    <source>
        <dbReference type="EMBL" id="BAH46346.1"/>
    </source>
</evidence>
<dbReference type="Pfam" id="PF20155">
    <property type="entry name" value="TMP_3"/>
    <property type="match status" value="1"/>
</dbReference>
<keyword evidence="5" id="KW-1185">Reference proteome</keyword>
<dbReference type="STRING" id="358681.BBR47_29250"/>
<feature type="transmembrane region" description="Helical" evidence="1">
    <location>
        <begin position="335"/>
        <end position="353"/>
    </location>
</feature>
<reference evidence="4 5" key="1">
    <citation type="submission" date="2005-03" db="EMBL/GenBank/DDBJ databases">
        <title>Brevibacillus brevis strain 47, complete genome.</title>
        <authorList>
            <person name="Hosoyama A."/>
            <person name="Yamada R."/>
            <person name="Hongo Y."/>
            <person name="Terui Y."/>
            <person name="Ankai A."/>
            <person name="Masuyama W."/>
            <person name="Sekiguchi M."/>
            <person name="Takeda T."/>
            <person name="Asano K."/>
            <person name="Ohji S."/>
            <person name="Ichikawa N."/>
            <person name="Narita S."/>
            <person name="Aoki N."/>
            <person name="Miura H."/>
            <person name="Matsushita S."/>
            <person name="Sekigawa T."/>
            <person name="Yamagata H."/>
            <person name="Yoshikawa H."/>
            <person name="Udaka S."/>
            <person name="Tanikawa S."/>
            <person name="Fujita N."/>
        </authorList>
    </citation>
    <scope>NUCLEOTIDE SEQUENCE [LARGE SCALE GENOMIC DNA]</scope>
    <source>
        <strain evidence="5">47 / JCM 6285 / NBRC 100599</strain>
        <strain evidence="4">NBRC 100599</strain>
    </source>
</reference>
<dbReference type="InterPro" id="IPR053058">
    <property type="entry name" value="Mulikevirus_tape_measure"/>
</dbReference>
<keyword evidence="1" id="KW-0472">Membrane</keyword>
<dbReference type="KEGG" id="bbe:BBR47_29250"/>
<dbReference type="NCBIfam" id="TIGR02675">
    <property type="entry name" value="tape_meas_nterm"/>
    <property type="match status" value="1"/>
</dbReference>
<proteinExistence type="predicted"/>